<dbReference type="PANTHER" id="PTHR43669:SF3">
    <property type="entry name" value="ALCOHOL DEHYDROGENASE, PUTATIVE (AFU_ORTHOLOGUE AFUA_3G03445)-RELATED"/>
    <property type="match status" value="1"/>
</dbReference>
<gene>
    <name evidence="4" type="ORF">GCM10009668_26030</name>
</gene>
<protein>
    <recommendedName>
        <fullName evidence="3">Ketoreductase domain-containing protein</fullName>
    </recommendedName>
</protein>
<evidence type="ECO:0000259" key="3">
    <source>
        <dbReference type="SMART" id="SM00822"/>
    </source>
</evidence>
<dbReference type="SUPFAM" id="SSF51735">
    <property type="entry name" value="NAD(P)-binding Rossmann-fold domains"/>
    <property type="match status" value="1"/>
</dbReference>
<dbReference type="PRINTS" id="PR00081">
    <property type="entry name" value="GDHRDH"/>
</dbReference>
<dbReference type="EMBL" id="BAAALG010000011">
    <property type="protein sequence ID" value="GAA1105416.1"/>
    <property type="molecule type" value="Genomic_DNA"/>
</dbReference>
<dbReference type="CDD" id="cd05233">
    <property type="entry name" value="SDR_c"/>
    <property type="match status" value="1"/>
</dbReference>
<evidence type="ECO:0000313" key="4">
    <source>
        <dbReference type="EMBL" id="GAA1105416.1"/>
    </source>
</evidence>
<dbReference type="RefSeq" id="WP_343995092.1">
    <property type="nucleotide sequence ID" value="NZ_BAAALG010000011.1"/>
</dbReference>
<dbReference type="Gene3D" id="3.40.50.720">
    <property type="entry name" value="NAD(P)-binding Rossmann-like Domain"/>
    <property type="match status" value="1"/>
</dbReference>
<comment type="similarity">
    <text evidence="1">Belongs to the short-chain dehydrogenases/reductases (SDR) family.</text>
</comment>
<dbReference type="InterPro" id="IPR002347">
    <property type="entry name" value="SDR_fam"/>
</dbReference>
<feature type="domain" description="Ketoreductase" evidence="3">
    <location>
        <begin position="10"/>
        <end position="198"/>
    </location>
</feature>
<dbReference type="SMART" id="SM00822">
    <property type="entry name" value="PKS_KR"/>
    <property type="match status" value="1"/>
</dbReference>
<evidence type="ECO:0000256" key="1">
    <source>
        <dbReference type="ARBA" id="ARBA00006484"/>
    </source>
</evidence>
<name>A0ABP4EHK1_9ACTN</name>
<sequence length="278" mass="28754">MSAPLDLAGRLAVISGAGSGIGEALATRAALDHAMQVVVADVDAGRADAVVETIRTAGGQAWAAVADVADWDQVARLAQETLRAHGAPALVVCNAGVETTGLFWETAPEHWARTQSINVNGAFHLARAFLPTMVSGEQRSQLLFTSSIAGVGISAGQSAYHVSKHAVRVMAQALAADLESVAAPVGVSVLLPGVVATRIFDDATASNPQAEQLRATYADYLRSAGVTPDSIATRTLTALLAGERWIHDDPALSRRMLEPHAADLLAGLEAGEPEVATA</sequence>
<keyword evidence="5" id="KW-1185">Reference proteome</keyword>
<dbReference type="InterPro" id="IPR036291">
    <property type="entry name" value="NAD(P)-bd_dom_sf"/>
</dbReference>
<dbReference type="Proteomes" id="UP001501581">
    <property type="component" value="Unassembled WGS sequence"/>
</dbReference>
<reference evidence="5" key="1">
    <citation type="journal article" date="2019" name="Int. J. Syst. Evol. Microbiol.">
        <title>The Global Catalogue of Microorganisms (GCM) 10K type strain sequencing project: providing services to taxonomists for standard genome sequencing and annotation.</title>
        <authorList>
            <consortium name="The Broad Institute Genomics Platform"/>
            <consortium name="The Broad Institute Genome Sequencing Center for Infectious Disease"/>
            <person name="Wu L."/>
            <person name="Ma J."/>
        </authorList>
    </citation>
    <scope>NUCLEOTIDE SEQUENCE [LARGE SCALE GENOMIC DNA]</scope>
    <source>
        <strain evidence="5">JCM 13008</strain>
    </source>
</reference>
<comment type="caution">
    <text evidence="4">The sequence shown here is derived from an EMBL/GenBank/DDBJ whole genome shotgun (WGS) entry which is preliminary data.</text>
</comment>
<keyword evidence="2" id="KW-0560">Oxidoreductase</keyword>
<dbReference type="Pfam" id="PF00106">
    <property type="entry name" value="adh_short"/>
    <property type="match status" value="1"/>
</dbReference>
<organism evidence="4 5">
    <name type="scientific">Nocardioides dubius</name>
    <dbReference type="NCBI Taxonomy" id="317019"/>
    <lineage>
        <taxon>Bacteria</taxon>
        <taxon>Bacillati</taxon>
        <taxon>Actinomycetota</taxon>
        <taxon>Actinomycetes</taxon>
        <taxon>Propionibacteriales</taxon>
        <taxon>Nocardioidaceae</taxon>
        <taxon>Nocardioides</taxon>
    </lineage>
</organism>
<evidence type="ECO:0000256" key="2">
    <source>
        <dbReference type="ARBA" id="ARBA00023002"/>
    </source>
</evidence>
<accession>A0ABP4EHK1</accession>
<evidence type="ECO:0000313" key="5">
    <source>
        <dbReference type="Proteomes" id="UP001501581"/>
    </source>
</evidence>
<proteinExistence type="inferred from homology"/>
<dbReference type="InterPro" id="IPR057326">
    <property type="entry name" value="KR_dom"/>
</dbReference>
<dbReference type="PANTHER" id="PTHR43669">
    <property type="entry name" value="5-KETO-D-GLUCONATE 5-REDUCTASE"/>
    <property type="match status" value="1"/>
</dbReference>